<name>A0A6C0PC94_9BACL</name>
<dbReference type="AlphaFoldDB" id="A0A6C0PC94"/>
<dbReference type="EMBL" id="CP048287">
    <property type="protein sequence ID" value="QHW35433.1"/>
    <property type="molecule type" value="Genomic_DNA"/>
</dbReference>
<keyword evidence="1" id="KW-0812">Transmembrane</keyword>
<sequence length="52" mass="5356">MSDKAIGTIVGIIIGIALTFWLFNNPSGIGDGLNKGGANVKDKIIQATSNNP</sequence>
<keyword evidence="3" id="KW-1185">Reference proteome</keyword>
<geneLocation type="plasmid" evidence="2 3">
    <name>unnamed1</name>
</geneLocation>
<evidence type="ECO:0000256" key="1">
    <source>
        <dbReference type="SAM" id="Phobius"/>
    </source>
</evidence>
<keyword evidence="1" id="KW-0472">Membrane</keyword>
<proteinExistence type="predicted"/>
<gene>
    <name evidence="2" type="ORF">GZH47_31535</name>
</gene>
<feature type="transmembrane region" description="Helical" evidence="1">
    <location>
        <begin position="6"/>
        <end position="23"/>
    </location>
</feature>
<dbReference type="RefSeq" id="WP_162645579.1">
    <property type="nucleotide sequence ID" value="NZ_CP048287.1"/>
</dbReference>
<protein>
    <submittedName>
        <fullName evidence="2">Uncharacterized protein</fullName>
    </submittedName>
</protein>
<dbReference type="Proteomes" id="UP000479114">
    <property type="component" value="Plasmid unnamed1"/>
</dbReference>
<keyword evidence="2" id="KW-0614">Plasmid</keyword>
<organism evidence="2 3">
    <name type="scientific">Paenibacillus rhizovicinus</name>
    <dbReference type="NCBI Taxonomy" id="2704463"/>
    <lineage>
        <taxon>Bacteria</taxon>
        <taxon>Bacillati</taxon>
        <taxon>Bacillota</taxon>
        <taxon>Bacilli</taxon>
        <taxon>Bacillales</taxon>
        <taxon>Paenibacillaceae</taxon>
        <taxon>Paenibacillus</taxon>
    </lineage>
</organism>
<dbReference type="KEGG" id="prz:GZH47_31535"/>
<evidence type="ECO:0000313" key="3">
    <source>
        <dbReference type="Proteomes" id="UP000479114"/>
    </source>
</evidence>
<reference evidence="2 3" key="1">
    <citation type="submission" date="2020-02" db="EMBL/GenBank/DDBJ databases">
        <title>Paenibacillus sp. nov., isolated from rhizosphere soil of tomato.</title>
        <authorList>
            <person name="Weon H.-Y."/>
            <person name="Lee S.A."/>
        </authorList>
    </citation>
    <scope>NUCLEOTIDE SEQUENCE [LARGE SCALE GENOMIC DNA]</scope>
    <source>
        <strain evidence="2 3">14171R-81</strain>
        <plasmid evidence="2 3">unnamed1</plasmid>
    </source>
</reference>
<evidence type="ECO:0000313" key="2">
    <source>
        <dbReference type="EMBL" id="QHW35433.1"/>
    </source>
</evidence>
<accession>A0A6C0PC94</accession>
<keyword evidence="1" id="KW-1133">Transmembrane helix</keyword>